<comment type="caution">
    <text evidence="3">The sequence shown here is derived from an EMBL/GenBank/DDBJ whole genome shotgun (WGS) entry which is preliminary data.</text>
</comment>
<dbReference type="GO" id="GO:0016491">
    <property type="term" value="F:oxidoreductase activity"/>
    <property type="evidence" value="ECO:0007669"/>
    <property type="project" value="UniProtKB-KW"/>
</dbReference>
<dbReference type="SUPFAM" id="SSF51735">
    <property type="entry name" value="NAD(P)-binding Rossmann-fold domains"/>
    <property type="match status" value="1"/>
</dbReference>
<name>A0A645HZJ6_9ZZZZ</name>
<gene>
    <name evidence="3" type="ORF">SDC9_192030</name>
</gene>
<evidence type="ECO:0000313" key="3">
    <source>
        <dbReference type="EMBL" id="MPN44465.1"/>
    </source>
</evidence>
<feature type="domain" description="Alcohol dehydrogenase-like C-terminal" evidence="2">
    <location>
        <begin position="1"/>
        <end position="124"/>
    </location>
</feature>
<dbReference type="InterPro" id="IPR036291">
    <property type="entry name" value="NAD(P)-bd_dom_sf"/>
</dbReference>
<dbReference type="Gene3D" id="3.40.50.720">
    <property type="entry name" value="NAD(P)-binding Rossmann-like Domain"/>
    <property type="match status" value="1"/>
</dbReference>
<dbReference type="PANTHER" id="PTHR43401">
    <property type="entry name" value="L-THREONINE 3-DEHYDROGENASE"/>
    <property type="match status" value="1"/>
</dbReference>
<dbReference type="InterPro" id="IPR013149">
    <property type="entry name" value="ADH-like_C"/>
</dbReference>
<dbReference type="InterPro" id="IPR050129">
    <property type="entry name" value="Zn_alcohol_dh"/>
</dbReference>
<accession>A0A645HZJ6</accession>
<sequence length="162" mass="16916">MLAKSSGATTVIVSEPNAVRRAGAAKFGADILVDPVNESLEEVVLKATNSLGADVIILAIGNPRIVNDALKLARKGARISFFAGFSKGDAPPIDVNLIHYNELVIVGASSLQRRDLKTALSLIEKGSVPVAGLVTDSFPLKAINEAFLKAESGDAIKVVVKP</sequence>
<protein>
    <submittedName>
        <fullName evidence="3">D-arabitol-phosphate dehydrogenase</fullName>
        <ecNumber evidence="3">1.1.1.301</ecNumber>
    </submittedName>
</protein>
<proteinExistence type="predicted"/>
<dbReference type="EC" id="1.1.1.301" evidence="3"/>
<dbReference type="AlphaFoldDB" id="A0A645HZJ6"/>
<dbReference type="PANTHER" id="PTHR43401:SF2">
    <property type="entry name" value="L-THREONINE 3-DEHYDROGENASE"/>
    <property type="match status" value="1"/>
</dbReference>
<dbReference type="EMBL" id="VSSQ01103592">
    <property type="protein sequence ID" value="MPN44465.1"/>
    <property type="molecule type" value="Genomic_DNA"/>
</dbReference>
<evidence type="ECO:0000256" key="1">
    <source>
        <dbReference type="ARBA" id="ARBA00023002"/>
    </source>
</evidence>
<dbReference type="Gene3D" id="3.90.180.10">
    <property type="entry name" value="Medium-chain alcohol dehydrogenases, catalytic domain"/>
    <property type="match status" value="1"/>
</dbReference>
<organism evidence="3">
    <name type="scientific">bioreactor metagenome</name>
    <dbReference type="NCBI Taxonomy" id="1076179"/>
    <lineage>
        <taxon>unclassified sequences</taxon>
        <taxon>metagenomes</taxon>
        <taxon>ecological metagenomes</taxon>
    </lineage>
</organism>
<dbReference type="Pfam" id="PF00107">
    <property type="entry name" value="ADH_zinc_N"/>
    <property type="match status" value="1"/>
</dbReference>
<evidence type="ECO:0000259" key="2">
    <source>
        <dbReference type="Pfam" id="PF00107"/>
    </source>
</evidence>
<reference evidence="3" key="1">
    <citation type="submission" date="2019-08" db="EMBL/GenBank/DDBJ databases">
        <authorList>
            <person name="Kucharzyk K."/>
            <person name="Murdoch R.W."/>
            <person name="Higgins S."/>
            <person name="Loffler F."/>
        </authorList>
    </citation>
    <scope>NUCLEOTIDE SEQUENCE</scope>
</reference>
<keyword evidence="1 3" id="KW-0560">Oxidoreductase</keyword>